<dbReference type="EMBL" id="AF281817">
    <property type="protein sequence ID" value="AAK57111.1"/>
    <property type="molecule type" value="Genomic_DNA"/>
</dbReference>
<name>Q91TM9_TUHV1</name>
<dbReference type="RefSeq" id="NP_116417.1">
    <property type="nucleotide sequence ID" value="NC_002794.1"/>
</dbReference>
<protein>
    <submittedName>
        <fullName evidence="2">T62</fullName>
    </submittedName>
</protein>
<keyword evidence="3" id="KW-1185">Reference proteome</keyword>
<feature type="compositionally biased region" description="Basic residues" evidence="1">
    <location>
        <begin position="23"/>
        <end position="36"/>
    </location>
</feature>
<evidence type="ECO:0000313" key="2">
    <source>
        <dbReference type="EMBL" id="AAK57111.1"/>
    </source>
</evidence>
<accession>Q91TM9</accession>
<proteinExistence type="predicted"/>
<dbReference type="KEGG" id="vg:921232"/>
<dbReference type="Proteomes" id="UP000137095">
    <property type="component" value="Segment"/>
</dbReference>
<organismHost>
    <name type="scientific">Tupaia belangeri</name>
    <name type="common">Common tree shrew</name>
    <name type="synonym">Tupaia glis belangeri</name>
    <dbReference type="NCBI Taxonomy" id="37347"/>
</organismHost>
<organism evidence="2 3">
    <name type="scientific">Tupaiid herpesvirus 1 (strain 1)</name>
    <name type="common">TuHV-1</name>
    <name type="synonym">Herpesvirus tupaia (strain 1)</name>
    <dbReference type="NCBI Taxonomy" id="10397"/>
    <lineage>
        <taxon>Viruses</taxon>
        <taxon>Duplodnaviria</taxon>
        <taxon>Heunggongvirae</taxon>
        <taxon>Peploviricota</taxon>
        <taxon>Herviviricetes</taxon>
        <taxon>Herpesvirales</taxon>
        <taxon>Orthoherpesviridae</taxon>
        <taxon>Betaherpesvirinae</taxon>
        <taxon>Quwivirus</taxon>
        <taxon>Quwivirus tupaiidbeta1</taxon>
    </lineage>
</organism>
<feature type="region of interest" description="Disordered" evidence="1">
    <location>
        <begin position="23"/>
        <end position="92"/>
    </location>
</feature>
<sequence>MEKTSGSFSRRLLGLCAVRDRGRRRGVAGRRARARGTRAWARGTRARRSGSWGFAAGAKDPRAGGAPRVGSAPRRVPNPWAARHTARRQSVT</sequence>
<dbReference type="GeneID" id="921232"/>
<reference evidence="2 3" key="1">
    <citation type="journal article" date="2001" name="J. Virol.">
        <title>Analysis and characterization of the complete genome of tupaia (tree shrew) herpesvirus.</title>
        <authorList>
            <person name="Bahr U."/>
            <person name="Darai G."/>
        </authorList>
    </citation>
    <scope>NUCLEOTIDE SEQUENCE [LARGE SCALE GENOMIC DNA]</scope>
    <source>
        <strain evidence="2">2</strain>
    </source>
</reference>
<evidence type="ECO:0000313" key="3">
    <source>
        <dbReference type="Proteomes" id="UP000137095"/>
    </source>
</evidence>
<feature type="compositionally biased region" description="Low complexity" evidence="1">
    <location>
        <begin position="37"/>
        <end position="53"/>
    </location>
</feature>
<evidence type="ECO:0000256" key="1">
    <source>
        <dbReference type="SAM" id="MobiDB-lite"/>
    </source>
</evidence>